<keyword evidence="3" id="KW-1185">Reference proteome</keyword>
<organism evidence="2 3">
    <name type="scientific">Diversispora epigaea</name>
    <dbReference type="NCBI Taxonomy" id="1348612"/>
    <lineage>
        <taxon>Eukaryota</taxon>
        <taxon>Fungi</taxon>
        <taxon>Fungi incertae sedis</taxon>
        <taxon>Mucoromycota</taxon>
        <taxon>Glomeromycotina</taxon>
        <taxon>Glomeromycetes</taxon>
        <taxon>Diversisporales</taxon>
        <taxon>Diversisporaceae</taxon>
        <taxon>Diversispora</taxon>
    </lineage>
</organism>
<dbReference type="Proteomes" id="UP000266861">
    <property type="component" value="Unassembled WGS sequence"/>
</dbReference>
<evidence type="ECO:0000313" key="3">
    <source>
        <dbReference type="Proteomes" id="UP000266861"/>
    </source>
</evidence>
<sequence>MANTQSKIESLEEQISKLIAENNTDMIESWSKNEEGGIKHVIRACRDPSPPSHSKEMAVPAPH</sequence>
<evidence type="ECO:0000256" key="1">
    <source>
        <dbReference type="SAM" id="Coils"/>
    </source>
</evidence>
<proteinExistence type="predicted"/>
<dbReference type="EMBL" id="PQFF01000319">
    <property type="protein sequence ID" value="RHZ61262.1"/>
    <property type="molecule type" value="Genomic_DNA"/>
</dbReference>
<accession>A0A397HDW1</accession>
<name>A0A397HDW1_9GLOM</name>
<evidence type="ECO:0000313" key="2">
    <source>
        <dbReference type="EMBL" id="RHZ61262.1"/>
    </source>
</evidence>
<dbReference type="AlphaFoldDB" id="A0A397HDW1"/>
<keyword evidence="1" id="KW-0175">Coiled coil</keyword>
<protein>
    <submittedName>
        <fullName evidence="2">Uncharacterized protein</fullName>
    </submittedName>
</protein>
<gene>
    <name evidence="2" type="ORF">Glove_349g62</name>
</gene>
<reference evidence="2 3" key="1">
    <citation type="submission" date="2018-08" db="EMBL/GenBank/DDBJ databases">
        <title>Genome and evolution of the arbuscular mycorrhizal fungus Diversispora epigaea (formerly Glomus versiforme) and its bacterial endosymbionts.</title>
        <authorList>
            <person name="Sun X."/>
            <person name="Fei Z."/>
            <person name="Harrison M."/>
        </authorList>
    </citation>
    <scope>NUCLEOTIDE SEQUENCE [LARGE SCALE GENOMIC DNA]</scope>
    <source>
        <strain evidence="2 3">IT104</strain>
    </source>
</reference>
<feature type="coiled-coil region" evidence="1">
    <location>
        <begin position="1"/>
        <end position="28"/>
    </location>
</feature>
<comment type="caution">
    <text evidence="2">The sequence shown here is derived from an EMBL/GenBank/DDBJ whole genome shotgun (WGS) entry which is preliminary data.</text>
</comment>